<organism evidence="4 5">
    <name type="scientific">Psophocarpus tetragonolobus</name>
    <name type="common">Winged bean</name>
    <name type="synonym">Dolichos tetragonolobus</name>
    <dbReference type="NCBI Taxonomy" id="3891"/>
    <lineage>
        <taxon>Eukaryota</taxon>
        <taxon>Viridiplantae</taxon>
        <taxon>Streptophyta</taxon>
        <taxon>Embryophyta</taxon>
        <taxon>Tracheophyta</taxon>
        <taxon>Spermatophyta</taxon>
        <taxon>Magnoliopsida</taxon>
        <taxon>eudicotyledons</taxon>
        <taxon>Gunneridae</taxon>
        <taxon>Pentapetalae</taxon>
        <taxon>rosids</taxon>
        <taxon>fabids</taxon>
        <taxon>Fabales</taxon>
        <taxon>Fabaceae</taxon>
        <taxon>Papilionoideae</taxon>
        <taxon>50 kb inversion clade</taxon>
        <taxon>NPAAA clade</taxon>
        <taxon>indigoferoid/millettioid clade</taxon>
        <taxon>Phaseoleae</taxon>
        <taxon>Psophocarpus</taxon>
    </lineage>
</organism>
<sequence length="402" mass="45246">MHQSRSSKPFASQNYIYTQQDIMALSFTFDKEPNQVLFTGTSRVKIVILNRIHKLNALSYEMIYQIKKNLQIYESDPSVKLVILKANGKAFSAGGDIVSLIMCSLEGHWTYTSMYFRNMLTLLYFIATYRKPLVSLINGLVMGAAAGLFMSSKFRVVTEKAVFAMPEASIGHVPDIGASYFLSRLPGYFGEYIGLTGAQLDGAEMAACGLATHYVPSTKINTLENALQNVTSSNVSIAQVINTFAEKANVKEDSAFRRLETINKCFSKGTVEEIIICLEKESENGAEKWIKNALKSMRSFCPLSLKIFLKSIRIGRVQNIEECINRGYTQGCHVLRRTVSNDFYEGARARIFDKDNKPKWEPSKLELVTEEMVDECLKDINEDELEPLKLPDRSHSQIASRL</sequence>
<dbReference type="SUPFAM" id="SSF52096">
    <property type="entry name" value="ClpP/crotonase"/>
    <property type="match status" value="1"/>
</dbReference>
<dbReference type="Pfam" id="PF16113">
    <property type="entry name" value="ECH_2"/>
    <property type="match status" value="1"/>
</dbReference>
<dbReference type="GO" id="GO:0003860">
    <property type="term" value="F:3-hydroxyisobutyryl-CoA hydrolase activity"/>
    <property type="evidence" value="ECO:0007669"/>
    <property type="project" value="UniProtKB-UniRule"/>
</dbReference>
<dbReference type="PANTHER" id="PTHR43176">
    <property type="entry name" value="3-HYDROXYISOBUTYRYL-COA HYDROLASE-RELATED"/>
    <property type="match status" value="1"/>
</dbReference>
<dbReference type="AlphaFoldDB" id="A0AAN9RQ72"/>
<dbReference type="InterPro" id="IPR045004">
    <property type="entry name" value="ECH_dom"/>
</dbReference>
<evidence type="ECO:0000256" key="2">
    <source>
        <dbReference type="RuleBase" id="RU369070"/>
    </source>
</evidence>
<accession>A0AAN9RQ72</accession>
<dbReference type="EMBL" id="JAYMYS010000009">
    <property type="protein sequence ID" value="KAK7380162.1"/>
    <property type="molecule type" value="Genomic_DNA"/>
</dbReference>
<protein>
    <recommendedName>
        <fullName evidence="2">3-hydroxyisobutyryl-CoA hydrolase</fullName>
        <shortName evidence="2">HIB-CoA hydrolase</shortName>
        <shortName evidence="2">HIBYL-CoA-H</shortName>
        <ecNumber evidence="2">3.1.2.4</ecNumber>
    </recommendedName>
    <alternativeName>
        <fullName evidence="2">3-hydroxyisobutyryl-coenzyme A hydrolase</fullName>
    </alternativeName>
</protein>
<gene>
    <name evidence="4" type="ORF">VNO78_32628</name>
</gene>
<evidence type="ECO:0000259" key="3">
    <source>
        <dbReference type="Pfam" id="PF16113"/>
    </source>
</evidence>
<name>A0AAN9RQ72_PSOTE</name>
<dbReference type="FunFam" id="3.90.226.10:FF:000027">
    <property type="entry name" value="Probable 3-hydroxyisobutyryl-CoA hydrolase 2"/>
    <property type="match status" value="1"/>
</dbReference>
<dbReference type="Gene3D" id="3.90.226.10">
    <property type="entry name" value="2-enoyl-CoA Hydratase, Chain A, domain 1"/>
    <property type="match status" value="1"/>
</dbReference>
<dbReference type="InterPro" id="IPR029045">
    <property type="entry name" value="ClpP/crotonase-like_dom_sf"/>
</dbReference>
<dbReference type="CDD" id="cd06558">
    <property type="entry name" value="crotonase-like"/>
    <property type="match status" value="1"/>
</dbReference>
<dbReference type="GO" id="GO:0006574">
    <property type="term" value="P:L-valine catabolic process"/>
    <property type="evidence" value="ECO:0007669"/>
    <property type="project" value="UniProtKB-UniRule"/>
</dbReference>
<dbReference type="NCBIfam" id="NF004127">
    <property type="entry name" value="PRK05617.1"/>
    <property type="match status" value="1"/>
</dbReference>
<evidence type="ECO:0000256" key="1">
    <source>
        <dbReference type="ARBA" id="ARBA00022801"/>
    </source>
</evidence>
<evidence type="ECO:0000313" key="5">
    <source>
        <dbReference type="Proteomes" id="UP001386955"/>
    </source>
</evidence>
<dbReference type="InterPro" id="IPR032259">
    <property type="entry name" value="HIBYL-CoA-H"/>
</dbReference>
<dbReference type="PANTHER" id="PTHR43176:SF6">
    <property type="entry name" value="3-HYDROXYISOBUTYRYL-COA HYDROLASE"/>
    <property type="match status" value="1"/>
</dbReference>
<comment type="catalytic activity">
    <reaction evidence="2">
        <text>3-hydroxy-2-methylpropanoyl-CoA + H2O = 3-hydroxy-2-methylpropanoate + CoA + H(+)</text>
        <dbReference type="Rhea" id="RHEA:20888"/>
        <dbReference type="ChEBI" id="CHEBI:11805"/>
        <dbReference type="ChEBI" id="CHEBI:15377"/>
        <dbReference type="ChEBI" id="CHEBI:15378"/>
        <dbReference type="ChEBI" id="CHEBI:57287"/>
        <dbReference type="ChEBI" id="CHEBI:57340"/>
        <dbReference type="EC" id="3.1.2.4"/>
    </reaction>
</comment>
<keyword evidence="5" id="KW-1185">Reference proteome</keyword>
<comment type="caution">
    <text evidence="4">The sequence shown here is derived from an EMBL/GenBank/DDBJ whole genome shotgun (WGS) entry which is preliminary data.</text>
</comment>
<evidence type="ECO:0000313" key="4">
    <source>
        <dbReference type="EMBL" id="KAK7380162.1"/>
    </source>
</evidence>
<feature type="domain" description="Enoyl-CoA hydratase/isomerase" evidence="3">
    <location>
        <begin position="45"/>
        <end position="376"/>
    </location>
</feature>
<dbReference type="EC" id="3.1.2.4" evidence="2"/>
<comment type="pathway">
    <text evidence="2">Amino-acid degradation; L-valine degradation.</text>
</comment>
<keyword evidence="1 2" id="KW-0378">Hydrolase</keyword>
<proteinExistence type="inferred from homology"/>
<dbReference type="Proteomes" id="UP001386955">
    <property type="component" value="Unassembled WGS sequence"/>
</dbReference>
<comment type="function">
    <text evidence="2">Hydrolyzes 3-hydroxyisobutyryl-CoA (HIBYL-CoA), a saline catabolite. Has high activity toward isobutyryl-CoA. Could be an isobutyryl-CoA dehydrogenase that functions in valine catabolism.</text>
</comment>
<comment type="similarity">
    <text evidence="2">Belongs to the enoyl-CoA hydratase/isomerase family.</text>
</comment>
<reference evidence="4 5" key="1">
    <citation type="submission" date="2024-01" db="EMBL/GenBank/DDBJ databases">
        <title>The genomes of 5 underutilized Papilionoideae crops provide insights into root nodulation and disease resistanc.</title>
        <authorList>
            <person name="Jiang F."/>
        </authorList>
    </citation>
    <scope>NUCLEOTIDE SEQUENCE [LARGE SCALE GENOMIC DNA]</scope>
    <source>
        <strain evidence="4">DUOXIRENSHENG_FW03</strain>
        <tissue evidence="4">Leaves</tissue>
    </source>
</reference>